<gene>
    <name evidence="1" type="ORF">GCM10009102_32960</name>
</gene>
<dbReference type="Proteomes" id="UP001500238">
    <property type="component" value="Unassembled WGS sequence"/>
</dbReference>
<comment type="caution">
    <text evidence="1">The sequence shown here is derived from an EMBL/GenBank/DDBJ whole genome shotgun (WGS) entry which is preliminary data.</text>
</comment>
<proteinExistence type="predicted"/>
<evidence type="ECO:0000313" key="1">
    <source>
        <dbReference type="EMBL" id="GAA0677859.1"/>
    </source>
</evidence>
<protein>
    <submittedName>
        <fullName evidence="1">Uncharacterized protein</fullName>
    </submittedName>
</protein>
<name>A0ABN1I153_9SPHN</name>
<reference evidence="1 2" key="1">
    <citation type="journal article" date="2019" name="Int. J. Syst. Evol. Microbiol.">
        <title>The Global Catalogue of Microorganisms (GCM) 10K type strain sequencing project: providing services to taxonomists for standard genome sequencing and annotation.</title>
        <authorList>
            <consortium name="The Broad Institute Genomics Platform"/>
            <consortium name="The Broad Institute Genome Sequencing Center for Infectious Disease"/>
            <person name="Wu L."/>
            <person name="Ma J."/>
        </authorList>
    </citation>
    <scope>NUCLEOTIDE SEQUENCE [LARGE SCALE GENOMIC DNA]</scope>
    <source>
        <strain evidence="1 2">JCM 14603</strain>
    </source>
</reference>
<accession>A0ABN1I153</accession>
<sequence length="72" mass="8407">MGEIRQRKRIELLDQRPDLTDREVELRIDRDMARGSKPTTSTALPAGAIPVEVRQARDDARREIARRRKGRR</sequence>
<evidence type="ECO:0000313" key="2">
    <source>
        <dbReference type="Proteomes" id="UP001500238"/>
    </source>
</evidence>
<dbReference type="EMBL" id="BAAAES010000021">
    <property type="protein sequence ID" value="GAA0677859.1"/>
    <property type="molecule type" value="Genomic_DNA"/>
</dbReference>
<organism evidence="1 2">
    <name type="scientific">Sphingomonas insulae</name>
    <dbReference type="NCBI Taxonomy" id="424800"/>
    <lineage>
        <taxon>Bacteria</taxon>
        <taxon>Pseudomonadati</taxon>
        <taxon>Pseudomonadota</taxon>
        <taxon>Alphaproteobacteria</taxon>
        <taxon>Sphingomonadales</taxon>
        <taxon>Sphingomonadaceae</taxon>
        <taxon>Sphingomonas</taxon>
    </lineage>
</organism>
<keyword evidence="2" id="KW-1185">Reference proteome</keyword>